<sequence>TICSSTSPARMTPKEHKGQRDPSQPSAWTTRRMSSAVISPWSVQVSSPTSMMELTRQALATGDILRMVASGSGNLLIGVHTGTGNSIDLNHASSGDAINVALTTDLAAQAIVVTEDNVIRTTPMMELTRQPLAAGPALLITGDAGAQGAILGAQLVIKDTSAFAIGGGGKIALHGTYTGTTTTAGAMIATEKSNAVDVEWGFDCVIYSRADQSSDVQEAVRFNESKNQINAGSITIPANSVINLAVDNNEAIWGDGGQVLIKTSGTTAATWSSAQNLTLAGSVAIPANDFYYMAIDGNESIRGDGAQVIIETSNVDAVRWDASQDQINAGHIAIDGVNSKILKLSLDNNESIYSDGNVVYINAGGFARQTWSGAGSTMALATNLTSQALVITEDDVVRTPAMLQMTRQPLATGAVAHFTKLGVGGSVSDLGLILDNTTDAAAGAQQHSPMLVQVGQGWKTDATAESQEVKFGQVVIPSQGAVNPRGSWRLYSNINGAGYSEVFRVQDDGVISNMTTIILPDNGLITWGDWEERIWGDGASIKIQAGNETLASFGITTTIKGAISTAGWVAVTISSSTDLTGSAGTQIPCAINATVDQSGTASYRMLSITAAESGVGSGNKELIGCIVGGSPKFIVDNAGNITIPVNSYISFSPADDQERIYSNGSSVVVTALGITTAVFGAATDIGGVINAGNGTAVRLGSHDRLLGGIGTIQNAVGIIDEIQQTSTAGYRGLFIDITETSTGSGIKELIHARVGGAEKWVVDRNGNARLAGTFKQSGATSGALTHAVPAIVTDYTVIWPSADAVGALTSDGGGNLSWVTAASGNNTLDQAYDQGGAGSGRTITVSNGAVVLNQSTATNALEVNQTGAGDALAIALATDLTNQAIVVTEDNVIRTAAMMYLQRQANATGTVINVMNYGTGNAISANNHGSGSAALRAFCNEALDNYGLVITEDNVARSYPMAVLTRQANATGHVLQLSHAGSGDAVSIALSGSLVNQALVVSEDNVVRT</sequence>
<feature type="non-terminal residue" evidence="2">
    <location>
        <position position="1"/>
    </location>
</feature>
<evidence type="ECO:0000256" key="1">
    <source>
        <dbReference type="SAM" id="MobiDB-lite"/>
    </source>
</evidence>
<proteinExistence type="predicted"/>
<gene>
    <name evidence="2" type="ORF">LCGC14_1691370</name>
</gene>
<name>A0A0F9HKM1_9ZZZZ</name>
<feature type="region of interest" description="Disordered" evidence="1">
    <location>
        <begin position="1"/>
        <end position="32"/>
    </location>
</feature>
<reference evidence="2" key="1">
    <citation type="journal article" date="2015" name="Nature">
        <title>Complex archaea that bridge the gap between prokaryotes and eukaryotes.</title>
        <authorList>
            <person name="Spang A."/>
            <person name="Saw J.H."/>
            <person name="Jorgensen S.L."/>
            <person name="Zaremba-Niedzwiedzka K."/>
            <person name="Martijn J."/>
            <person name="Lind A.E."/>
            <person name="van Eijk R."/>
            <person name="Schleper C."/>
            <person name="Guy L."/>
            <person name="Ettema T.J."/>
        </authorList>
    </citation>
    <scope>NUCLEOTIDE SEQUENCE</scope>
</reference>
<dbReference type="EMBL" id="LAZR01014799">
    <property type="protein sequence ID" value="KKM15901.1"/>
    <property type="molecule type" value="Genomic_DNA"/>
</dbReference>
<feature type="compositionally biased region" description="Polar residues" evidence="1">
    <location>
        <begin position="21"/>
        <end position="32"/>
    </location>
</feature>
<evidence type="ECO:0000313" key="2">
    <source>
        <dbReference type="EMBL" id="KKM15901.1"/>
    </source>
</evidence>
<accession>A0A0F9HKM1</accession>
<comment type="caution">
    <text evidence="2">The sequence shown here is derived from an EMBL/GenBank/DDBJ whole genome shotgun (WGS) entry which is preliminary data.</text>
</comment>
<feature type="non-terminal residue" evidence="2">
    <location>
        <position position="1009"/>
    </location>
</feature>
<organism evidence="2">
    <name type="scientific">marine sediment metagenome</name>
    <dbReference type="NCBI Taxonomy" id="412755"/>
    <lineage>
        <taxon>unclassified sequences</taxon>
        <taxon>metagenomes</taxon>
        <taxon>ecological metagenomes</taxon>
    </lineage>
</organism>
<dbReference type="AlphaFoldDB" id="A0A0F9HKM1"/>
<protein>
    <submittedName>
        <fullName evidence="2">Uncharacterized protein</fullName>
    </submittedName>
</protein>